<protein>
    <submittedName>
        <fullName evidence="1">Uncharacterized protein</fullName>
    </submittedName>
</protein>
<reference evidence="1 2" key="1">
    <citation type="submission" date="2024-09" db="EMBL/GenBank/DDBJ databases">
        <authorList>
            <person name="Sun Q."/>
            <person name="Mori K."/>
        </authorList>
    </citation>
    <scope>NUCLEOTIDE SEQUENCE [LARGE SCALE GENOMIC DNA]</scope>
    <source>
        <strain evidence="1 2">JCM 3307</strain>
    </source>
</reference>
<evidence type="ECO:0000313" key="2">
    <source>
        <dbReference type="Proteomes" id="UP001589608"/>
    </source>
</evidence>
<accession>A0ABV5M9Q9</accession>
<dbReference type="RefSeq" id="WP_223103944.1">
    <property type="nucleotide sequence ID" value="NZ_CP061913.1"/>
</dbReference>
<name>A0ABV5M9Q9_9ACTN</name>
<evidence type="ECO:0000313" key="1">
    <source>
        <dbReference type="EMBL" id="MFB9445599.1"/>
    </source>
</evidence>
<sequence>MAVSQQPDEWQDALTEAFCVLLGKSLREFDPDASYAVYYSCSDLAIELFKAGFDAGPLARGEIVHPPFPTIPVLGSLLEGWHHFAAHWSIDLGRSAFYAGDPGDGAAIGLPELDTGLLGVELGRILTERSLTPRKIRKAYPEIEFRVHTDGTLFDAMRAITGTMRGPDHLFPLSPGHGVDREWHQRLGAVTHPGLRDHLRHFCRTENSARSDGAFYLGTEDPGFEPPRPVLAAWQVGEAQSWSAVVQVP</sequence>
<gene>
    <name evidence="1" type="ORF">ACFFTR_21180</name>
</gene>
<keyword evidence="2" id="KW-1185">Reference proteome</keyword>
<dbReference type="EMBL" id="JBHMCA010000042">
    <property type="protein sequence ID" value="MFB9445599.1"/>
    <property type="molecule type" value="Genomic_DNA"/>
</dbReference>
<comment type="caution">
    <text evidence="1">The sequence shown here is derived from an EMBL/GenBank/DDBJ whole genome shotgun (WGS) entry which is preliminary data.</text>
</comment>
<organism evidence="1 2">
    <name type="scientific">Dactylosporangium vinaceum</name>
    <dbReference type="NCBI Taxonomy" id="53362"/>
    <lineage>
        <taxon>Bacteria</taxon>
        <taxon>Bacillati</taxon>
        <taxon>Actinomycetota</taxon>
        <taxon>Actinomycetes</taxon>
        <taxon>Micromonosporales</taxon>
        <taxon>Micromonosporaceae</taxon>
        <taxon>Dactylosporangium</taxon>
    </lineage>
</organism>
<dbReference type="Proteomes" id="UP001589608">
    <property type="component" value="Unassembled WGS sequence"/>
</dbReference>
<proteinExistence type="predicted"/>